<feature type="transmembrane region" description="Helical" evidence="1">
    <location>
        <begin position="99"/>
        <end position="119"/>
    </location>
</feature>
<evidence type="ECO:0000313" key="3">
    <source>
        <dbReference type="Proteomes" id="UP000030151"/>
    </source>
</evidence>
<name>A0A014P0C0_9HYPO</name>
<feature type="transmembrane region" description="Helical" evidence="1">
    <location>
        <begin position="35"/>
        <end position="57"/>
    </location>
</feature>
<organism evidence="2 3">
    <name type="scientific">Metarhizium robertsii</name>
    <dbReference type="NCBI Taxonomy" id="568076"/>
    <lineage>
        <taxon>Eukaryota</taxon>
        <taxon>Fungi</taxon>
        <taxon>Dikarya</taxon>
        <taxon>Ascomycota</taxon>
        <taxon>Pezizomycotina</taxon>
        <taxon>Sordariomycetes</taxon>
        <taxon>Hypocreomycetidae</taxon>
        <taxon>Hypocreales</taxon>
        <taxon>Clavicipitaceae</taxon>
        <taxon>Metarhizium</taxon>
    </lineage>
</organism>
<feature type="transmembrane region" description="Helical" evidence="1">
    <location>
        <begin position="169"/>
        <end position="190"/>
    </location>
</feature>
<dbReference type="Proteomes" id="UP000030151">
    <property type="component" value="Unassembled WGS sequence"/>
</dbReference>
<evidence type="ECO:0000313" key="2">
    <source>
        <dbReference type="EMBL" id="EXU94621.1"/>
    </source>
</evidence>
<keyword evidence="1" id="KW-1133">Transmembrane helix</keyword>
<dbReference type="HOGENOM" id="CLU_1315679_0_0_1"/>
<dbReference type="AlphaFoldDB" id="A0A014P0C0"/>
<keyword evidence="1" id="KW-0472">Membrane</keyword>
<keyword evidence="1" id="KW-0812">Transmembrane</keyword>
<reference evidence="2 3" key="1">
    <citation type="submission" date="2014-02" db="EMBL/GenBank/DDBJ databases">
        <title>The genome sequence of the entomopathogenic fungus Metarhizium robertsii ARSEF 2575.</title>
        <authorList>
            <person name="Giuliano Garisto Donzelli B."/>
            <person name="Roe B.A."/>
            <person name="Macmil S.L."/>
            <person name="Krasnoff S.B."/>
            <person name="Gibson D.M."/>
        </authorList>
    </citation>
    <scope>NUCLEOTIDE SEQUENCE [LARGE SCALE GENOMIC DNA]</scope>
    <source>
        <strain evidence="2 3">ARSEF 2575</strain>
    </source>
</reference>
<feature type="transmembrane region" description="Helical" evidence="1">
    <location>
        <begin position="126"/>
        <end position="149"/>
    </location>
</feature>
<gene>
    <name evidence="2" type="ORF">X797_012305</name>
</gene>
<sequence length="209" mass="22929">MQKSRLVGLVLGFQTHSFRASFCLPKSSMMAKHPIILYTITVGGLCVGISLLLAMWLSTMEQSGHFANWGIYTGLVWDILTEAVIFDIFFGAIRLASAVQWASVLIGAILLTVCQCIELGPPSYPAVLSVVGFVLVRLGKLAVWSIVLFRPGKGAKKSIVGRTFWRINIQLLSELFTLTLGFVSFIPVIAPRLWTNLVRQASASSYSMC</sequence>
<accession>A0A014P0C0</accession>
<dbReference type="EMBL" id="JELW01000208">
    <property type="protein sequence ID" value="EXU94621.1"/>
    <property type="molecule type" value="Genomic_DNA"/>
</dbReference>
<feature type="transmembrane region" description="Helical" evidence="1">
    <location>
        <begin position="69"/>
        <end position="93"/>
    </location>
</feature>
<comment type="caution">
    <text evidence="2">The sequence shown here is derived from an EMBL/GenBank/DDBJ whole genome shotgun (WGS) entry which is preliminary data.</text>
</comment>
<proteinExistence type="predicted"/>
<protein>
    <submittedName>
        <fullName evidence="2">Uncharacterized protein</fullName>
    </submittedName>
</protein>
<evidence type="ECO:0000256" key="1">
    <source>
        <dbReference type="SAM" id="Phobius"/>
    </source>
</evidence>